<feature type="signal peptide" evidence="1">
    <location>
        <begin position="1"/>
        <end position="18"/>
    </location>
</feature>
<dbReference type="EMBL" id="JAAWWB010000006">
    <property type="protein sequence ID" value="KAG6780591.1"/>
    <property type="molecule type" value="Genomic_DNA"/>
</dbReference>
<reference evidence="2" key="1">
    <citation type="journal article" date="2020" name="bioRxiv">
        <title>Hybrid origin of Populus tomentosa Carr. identified through genome sequencing and phylogenomic analysis.</title>
        <authorList>
            <person name="An X."/>
            <person name="Gao K."/>
            <person name="Chen Z."/>
            <person name="Li J."/>
            <person name="Yang X."/>
            <person name="Yang X."/>
            <person name="Zhou J."/>
            <person name="Guo T."/>
            <person name="Zhao T."/>
            <person name="Huang S."/>
            <person name="Miao D."/>
            <person name="Khan W.U."/>
            <person name="Rao P."/>
            <person name="Ye M."/>
            <person name="Lei B."/>
            <person name="Liao W."/>
            <person name="Wang J."/>
            <person name="Ji L."/>
            <person name="Li Y."/>
            <person name="Guo B."/>
            <person name="Mustafa N.S."/>
            <person name="Li S."/>
            <person name="Yun Q."/>
            <person name="Keller S.R."/>
            <person name="Mao J."/>
            <person name="Zhang R."/>
            <person name="Strauss S.H."/>
        </authorList>
    </citation>
    <scope>NUCLEOTIDE SEQUENCE</scope>
    <source>
        <strain evidence="2">GM15</strain>
        <tissue evidence="2">Leaf</tissue>
    </source>
</reference>
<keyword evidence="3" id="KW-1185">Reference proteome</keyword>
<name>A0A8X8CYH1_POPTO</name>
<dbReference type="Proteomes" id="UP000886885">
    <property type="component" value="Chromosome 3D"/>
</dbReference>
<sequence length="70" mass="7557">MLVQGCGLFLGIIKLSWGEMTMKASLWCPNAQGKRKELLALTKIEEKKGKKGVAVTVVLLPALRVSVDCG</sequence>
<dbReference type="AlphaFoldDB" id="A0A8X8CYH1"/>
<keyword evidence="1" id="KW-0732">Signal</keyword>
<gene>
    <name evidence="2" type="ORF">POTOM_013457</name>
</gene>
<evidence type="ECO:0000313" key="2">
    <source>
        <dbReference type="EMBL" id="KAG6780591.1"/>
    </source>
</evidence>
<organism evidence="2 3">
    <name type="scientific">Populus tomentosa</name>
    <name type="common">Chinese white poplar</name>
    <dbReference type="NCBI Taxonomy" id="118781"/>
    <lineage>
        <taxon>Eukaryota</taxon>
        <taxon>Viridiplantae</taxon>
        <taxon>Streptophyta</taxon>
        <taxon>Embryophyta</taxon>
        <taxon>Tracheophyta</taxon>
        <taxon>Spermatophyta</taxon>
        <taxon>Magnoliopsida</taxon>
        <taxon>eudicotyledons</taxon>
        <taxon>Gunneridae</taxon>
        <taxon>Pentapetalae</taxon>
        <taxon>rosids</taxon>
        <taxon>fabids</taxon>
        <taxon>Malpighiales</taxon>
        <taxon>Salicaceae</taxon>
        <taxon>Saliceae</taxon>
        <taxon>Populus</taxon>
    </lineage>
</organism>
<comment type="caution">
    <text evidence="2">The sequence shown here is derived from an EMBL/GenBank/DDBJ whole genome shotgun (WGS) entry which is preliminary data.</text>
</comment>
<evidence type="ECO:0000313" key="3">
    <source>
        <dbReference type="Proteomes" id="UP000886885"/>
    </source>
</evidence>
<feature type="chain" id="PRO_5036463776" evidence="1">
    <location>
        <begin position="19"/>
        <end position="70"/>
    </location>
</feature>
<proteinExistence type="predicted"/>
<accession>A0A8X8CYH1</accession>
<evidence type="ECO:0000256" key="1">
    <source>
        <dbReference type="SAM" id="SignalP"/>
    </source>
</evidence>
<protein>
    <submittedName>
        <fullName evidence="2">Uncharacterized protein</fullName>
    </submittedName>
</protein>